<feature type="compositionally biased region" description="Low complexity" evidence="1">
    <location>
        <begin position="407"/>
        <end position="426"/>
    </location>
</feature>
<feature type="region of interest" description="Disordered" evidence="1">
    <location>
        <begin position="498"/>
        <end position="583"/>
    </location>
</feature>
<feature type="compositionally biased region" description="Low complexity" evidence="1">
    <location>
        <begin position="343"/>
        <end position="356"/>
    </location>
</feature>
<sequence>MMHRHSSRSRSRARELESRQPQEDGRQWPAAPPSNNTPANSSNNVPRTPQQPQHPPTSPHSAPNFTKTRCYRLNLEKPFDIRQSKSPLGRDYTGPPVHESDLPPAQGPVEYIPPLHLCSREEIAHHRHSWGGNNGGYNPMVPPTDLLENLHVSISEESDRNVDPTTIAISTANIFRGIVVDRNGVITSMNSRAMRSMKGKNGAAGSAGGENKVKIGEKSRQAAKIDKAKDLIDVVTEHGGGDAMSDEENDPTKTVSLIVMGEYEDLNDLVRDGSKKLRNSKTMSDEAILMYNRPRQSYPPHPQHHQPQPLTMSKMVLSSGNSQYSGVNTEAMSMYGSGDPAMSPTNTSSSTGGPASQFRKLICSPDKGRSTYKQVPVSSTTPPKLKSNPRDTRAAGNGGSSRGGAAAGRRSSNVGSPNTTTPTTSGYHYGCNPLGSHNNDNKSQSSQQPQQQQQQQQAYPNYFQQQCNFFPGNSDWTEALGFSVNSLWNCGANGENLSPTMSPNSNPSSPRTGGGSSLGPGQMQGVAPTTTGGVIYHHQGQPSSQYPTTSNSGYHHHHHHPSSSNGYHHRPTSSSAAGAGGPGGYANTNGYNYNATYRNEERNPSYGYGNRGGNSPGVRDTVVM</sequence>
<dbReference type="AlphaFoldDB" id="A0ABD3MC52"/>
<feature type="compositionally biased region" description="Low complexity" evidence="1">
    <location>
        <begin position="498"/>
        <end position="511"/>
    </location>
</feature>
<feature type="region of interest" description="Disordered" evidence="1">
    <location>
        <begin position="77"/>
        <end position="98"/>
    </location>
</feature>
<organism evidence="2 3">
    <name type="scientific">Discostella pseudostelligera</name>
    <dbReference type="NCBI Taxonomy" id="259834"/>
    <lineage>
        <taxon>Eukaryota</taxon>
        <taxon>Sar</taxon>
        <taxon>Stramenopiles</taxon>
        <taxon>Ochrophyta</taxon>
        <taxon>Bacillariophyta</taxon>
        <taxon>Coscinodiscophyceae</taxon>
        <taxon>Thalassiosirophycidae</taxon>
        <taxon>Stephanodiscales</taxon>
        <taxon>Stephanodiscaceae</taxon>
        <taxon>Discostella</taxon>
    </lineage>
</organism>
<reference evidence="2 3" key="1">
    <citation type="submission" date="2024-10" db="EMBL/GenBank/DDBJ databases">
        <title>Updated reference genomes for cyclostephanoid diatoms.</title>
        <authorList>
            <person name="Roberts W.R."/>
            <person name="Alverson A.J."/>
        </authorList>
    </citation>
    <scope>NUCLEOTIDE SEQUENCE [LARGE SCALE GENOMIC DNA]</scope>
    <source>
        <strain evidence="2 3">AJA232-27</strain>
    </source>
</reference>
<feature type="compositionally biased region" description="Basic residues" evidence="1">
    <location>
        <begin position="554"/>
        <end position="571"/>
    </location>
</feature>
<feature type="compositionally biased region" description="Polar residues" evidence="1">
    <location>
        <begin position="540"/>
        <end position="549"/>
    </location>
</feature>
<name>A0ABD3MC52_9STRA</name>
<feature type="region of interest" description="Disordered" evidence="1">
    <location>
        <begin position="1"/>
        <end position="65"/>
    </location>
</feature>
<comment type="caution">
    <text evidence="2">The sequence shown here is derived from an EMBL/GenBank/DDBJ whole genome shotgun (WGS) entry which is preliminary data.</text>
</comment>
<evidence type="ECO:0000313" key="3">
    <source>
        <dbReference type="Proteomes" id="UP001530293"/>
    </source>
</evidence>
<feature type="compositionally biased region" description="Low complexity" evidence="1">
    <location>
        <begin position="444"/>
        <end position="458"/>
    </location>
</feature>
<feature type="compositionally biased region" description="Low complexity" evidence="1">
    <location>
        <begin position="33"/>
        <end position="51"/>
    </location>
</feature>
<dbReference type="EMBL" id="JALLBG020000188">
    <property type="protein sequence ID" value="KAL3760361.1"/>
    <property type="molecule type" value="Genomic_DNA"/>
</dbReference>
<feature type="compositionally biased region" description="Basic residues" evidence="1">
    <location>
        <begin position="1"/>
        <end position="11"/>
    </location>
</feature>
<protein>
    <submittedName>
        <fullName evidence="2">Uncharacterized protein</fullName>
    </submittedName>
</protein>
<proteinExistence type="predicted"/>
<keyword evidence="3" id="KW-1185">Reference proteome</keyword>
<feature type="compositionally biased region" description="Gly residues" evidence="1">
    <location>
        <begin position="396"/>
        <end position="406"/>
    </location>
</feature>
<dbReference type="Proteomes" id="UP001530293">
    <property type="component" value="Unassembled WGS sequence"/>
</dbReference>
<feature type="region of interest" description="Disordered" evidence="1">
    <location>
        <begin position="333"/>
        <end position="458"/>
    </location>
</feature>
<accession>A0ABD3MC52</accession>
<evidence type="ECO:0000313" key="2">
    <source>
        <dbReference type="EMBL" id="KAL3760361.1"/>
    </source>
</evidence>
<feature type="region of interest" description="Disordered" evidence="1">
    <location>
        <begin position="595"/>
        <end position="624"/>
    </location>
</feature>
<feature type="compositionally biased region" description="Basic and acidic residues" evidence="1">
    <location>
        <begin position="12"/>
        <end position="26"/>
    </location>
</feature>
<gene>
    <name evidence="2" type="ORF">ACHAWU_000336</name>
</gene>
<feature type="compositionally biased region" description="Polar residues" evidence="1">
    <location>
        <begin position="371"/>
        <end position="382"/>
    </location>
</feature>
<evidence type="ECO:0000256" key="1">
    <source>
        <dbReference type="SAM" id="MobiDB-lite"/>
    </source>
</evidence>